<proteinExistence type="inferred from homology"/>
<keyword evidence="6" id="KW-0547">Nucleotide-binding</keyword>
<comment type="catalytic activity">
    <reaction evidence="12">
        <text>tRNA(Thr) + L-threonine + ATP = L-threonyl-tRNA(Thr) + AMP + diphosphate + H(+)</text>
        <dbReference type="Rhea" id="RHEA:24624"/>
        <dbReference type="Rhea" id="RHEA-COMP:9670"/>
        <dbReference type="Rhea" id="RHEA-COMP:9704"/>
        <dbReference type="ChEBI" id="CHEBI:15378"/>
        <dbReference type="ChEBI" id="CHEBI:30616"/>
        <dbReference type="ChEBI" id="CHEBI:33019"/>
        <dbReference type="ChEBI" id="CHEBI:57926"/>
        <dbReference type="ChEBI" id="CHEBI:78442"/>
        <dbReference type="ChEBI" id="CHEBI:78534"/>
        <dbReference type="ChEBI" id="CHEBI:456215"/>
        <dbReference type="EC" id="6.1.1.3"/>
    </reaction>
</comment>
<dbReference type="GO" id="GO:0004829">
    <property type="term" value="F:threonine-tRNA ligase activity"/>
    <property type="evidence" value="ECO:0007669"/>
    <property type="project" value="UniProtKB-UniRule"/>
</dbReference>
<dbReference type="AlphaFoldDB" id="A0A2M7B5A1"/>
<dbReference type="SUPFAM" id="SSF55681">
    <property type="entry name" value="Class II aaRS and biotin synthetases"/>
    <property type="match status" value="1"/>
</dbReference>
<evidence type="ECO:0000256" key="8">
    <source>
        <dbReference type="ARBA" id="ARBA00022840"/>
    </source>
</evidence>
<keyword evidence="4 15" id="KW-0436">Ligase</keyword>
<dbReference type="Gene3D" id="3.30.980.10">
    <property type="entry name" value="Threonyl-trna Synthetase, Chain A, domain 2"/>
    <property type="match status" value="1"/>
</dbReference>
<dbReference type="InterPro" id="IPR036621">
    <property type="entry name" value="Anticodon-bd_dom_sf"/>
</dbReference>
<organism evidence="15 16">
    <name type="scientific">Candidatus Wolfebacteria bacterium CG03_land_8_20_14_0_80_40_12</name>
    <dbReference type="NCBI Taxonomy" id="1975069"/>
    <lineage>
        <taxon>Bacteria</taxon>
        <taxon>Candidatus Wolfeibacteriota</taxon>
    </lineage>
</organism>
<reference evidence="16" key="1">
    <citation type="submission" date="2017-09" db="EMBL/GenBank/DDBJ databases">
        <title>Depth-based differentiation of microbial function through sediment-hosted aquifers and enrichment of novel symbionts in the deep terrestrial subsurface.</title>
        <authorList>
            <person name="Probst A.J."/>
            <person name="Ladd B."/>
            <person name="Jarett J.K."/>
            <person name="Geller-Mcgrath D.E."/>
            <person name="Sieber C.M.K."/>
            <person name="Emerson J.B."/>
            <person name="Anantharaman K."/>
            <person name="Thomas B.C."/>
            <person name="Malmstrom R."/>
            <person name="Stieglmeier M."/>
            <person name="Klingl A."/>
            <person name="Woyke T."/>
            <person name="Ryan C.M."/>
            <person name="Banfield J.F."/>
        </authorList>
    </citation>
    <scope>NUCLEOTIDE SEQUENCE [LARGE SCALE GENOMIC DNA]</scope>
</reference>
<feature type="non-terminal residue" evidence="15">
    <location>
        <position position="611"/>
    </location>
</feature>
<keyword evidence="7" id="KW-0862">Zinc</keyword>
<dbReference type="SUPFAM" id="SSF52954">
    <property type="entry name" value="Class II aaRS ABD-related"/>
    <property type="match status" value="1"/>
</dbReference>
<dbReference type="InterPro" id="IPR018163">
    <property type="entry name" value="Thr/Ala-tRNA-synth_IIc_edit"/>
</dbReference>
<dbReference type="GO" id="GO:0006435">
    <property type="term" value="P:threonyl-tRNA aminoacylation"/>
    <property type="evidence" value="ECO:0007669"/>
    <property type="project" value="UniProtKB-UniRule"/>
</dbReference>
<keyword evidence="8" id="KW-0067">ATP-binding</keyword>
<evidence type="ECO:0000256" key="5">
    <source>
        <dbReference type="ARBA" id="ARBA00022723"/>
    </source>
</evidence>
<evidence type="ECO:0000256" key="11">
    <source>
        <dbReference type="ARBA" id="ARBA00023146"/>
    </source>
</evidence>
<dbReference type="GO" id="GO:0000049">
    <property type="term" value="F:tRNA binding"/>
    <property type="evidence" value="ECO:0007669"/>
    <property type="project" value="UniProtKB-KW"/>
</dbReference>
<dbReference type="InterPro" id="IPR012947">
    <property type="entry name" value="tRNA_SAD"/>
</dbReference>
<dbReference type="PROSITE" id="PS50862">
    <property type="entry name" value="AA_TRNA_LIGASE_II"/>
    <property type="match status" value="1"/>
</dbReference>
<evidence type="ECO:0000259" key="14">
    <source>
        <dbReference type="PROSITE" id="PS50862"/>
    </source>
</evidence>
<keyword evidence="3" id="KW-0820">tRNA-binding</keyword>
<dbReference type="CDD" id="cd00771">
    <property type="entry name" value="ThrRS_core"/>
    <property type="match status" value="1"/>
</dbReference>
<comment type="similarity">
    <text evidence="1">Belongs to the class-II aminoacyl-tRNA synthetase family.</text>
</comment>
<gene>
    <name evidence="15" type="ORF">COS61_02230</name>
</gene>
<evidence type="ECO:0000256" key="3">
    <source>
        <dbReference type="ARBA" id="ARBA00022555"/>
    </source>
</evidence>
<dbReference type="HAMAP" id="MF_00184">
    <property type="entry name" value="Thr_tRNA_synth"/>
    <property type="match status" value="1"/>
</dbReference>
<dbReference type="FunFam" id="3.30.930.10:FF:000002">
    <property type="entry name" value="Threonine--tRNA ligase"/>
    <property type="match status" value="1"/>
</dbReference>
<dbReference type="Gene3D" id="3.40.50.800">
    <property type="entry name" value="Anticodon-binding domain"/>
    <property type="match status" value="1"/>
</dbReference>
<dbReference type="GO" id="GO:0005737">
    <property type="term" value="C:cytoplasm"/>
    <property type="evidence" value="ECO:0007669"/>
    <property type="project" value="UniProtKB-UniRule"/>
</dbReference>
<protein>
    <recommendedName>
        <fullName evidence="2 13">Threonine--tRNA ligase</fullName>
        <ecNumber evidence="2 13">6.1.1.3</ecNumber>
    </recommendedName>
</protein>
<dbReference type="InterPro" id="IPR004154">
    <property type="entry name" value="Anticodon-bd"/>
</dbReference>
<dbReference type="Proteomes" id="UP000228949">
    <property type="component" value="Unassembled WGS sequence"/>
</dbReference>
<evidence type="ECO:0000256" key="1">
    <source>
        <dbReference type="ARBA" id="ARBA00008226"/>
    </source>
</evidence>
<dbReference type="InterPro" id="IPR033728">
    <property type="entry name" value="ThrRS_core"/>
</dbReference>
<dbReference type="GO" id="GO:0046872">
    <property type="term" value="F:metal ion binding"/>
    <property type="evidence" value="ECO:0007669"/>
    <property type="project" value="UniProtKB-KW"/>
</dbReference>
<comment type="caution">
    <text evidence="15">The sequence shown here is derived from an EMBL/GenBank/DDBJ whole genome shotgun (WGS) entry which is preliminary data.</text>
</comment>
<evidence type="ECO:0000256" key="4">
    <source>
        <dbReference type="ARBA" id="ARBA00022598"/>
    </source>
</evidence>
<keyword evidence="11" id="KW-0030">Aminoacyl-tRNA synthetase</keyword>
<dbReference type="FunFam" id="3.40.50.800:FF:000001">
    <property type="entry name" value="Threonine--tRNA ligase"/>
    <property type="match status" value="1"/>
</dbReference>
<sequence>MQNDNSKFKIDKIRHSLSHLLAMAVLEKFPNVKFGIGPAIENGFYYDFDFNFNAELRRTECGTTRKSQRKSALSPRKSAITEGDLVEIEKWIRDLIKKDLKFKKEIVSFAEAKKLFKNQPYKLELIKELNKNKEKISIYTTGSRKPVLGQGESVFIDLCAGPHVKSTLRQSSGQAYEINPDAFKLTKIAGAYWRGDEKNPMLTRIYGVAFNTKKELDDYLQKQAEAEKRDHRLLGQKLDLFHFDEEFGMGLPLWHPKGALLRQIIEDYCIQEYLQNGYQLLRTPHIARLDLWKKSGHWDFYRENMYSPMKVEEEKYVVKPMNCPGHILIYNHQPKSYRDLPLRYAELGTVYRFEKSGVLHGLIRVRGFTQDDAHIFCAPEQLGQEITACLKLGLKILNAFGFKKYDIYLSTRPKKYIGSPKNWEKATAALKYALGKTNLKYQIDPGEGVFYGPKIDLKIKDSLGRPWQCTTIQVDFNLPEKFELVYIDQKGKKQQPIMIHRALLGSLERFIGVLLEHFAGALPLWLSPIQVEIINVGSAHRQYAKEIYSRLLENNIRTNLSDENLTVSKRIRDAEIQKVPYILVVGDKEIQNQTVNVRHRGQPASAEEIKI</sequence>
<dbReference type="CDD" id="cd00860">
    <property type="entry name" value="ThrRS_anticodon"/>
    <property type="match status" value="1"/>
</dbReference>
<evidence type="ECO:0000256" key="13">
    <source>
        <dbReference type="NCBIfam" id="TIGR00418"/>
    </source>
</evidence>
<name>A0A2M7B5A1_9BACT</name>
<evidence type="ECO:0000256" key="6">
    <source>
        <dbReference type="ARBA" id="ARBA00022741"/>
    </source>
</evidence>
<dbReference type="InterPro" id="IPR047246">
    <property type="entry name" value="ThrRS_anticodon"/>
</dbReference>
<evidence type="ECO:0000256" key="12">
    <source>
        <dbReference type="ARBA" id="ARBA00049515"/>
    </source>
</evidence>
<dbReference type="EC" id="6.1.1.3" evidence="2 13"/>
<dbReference type="SUPFAM" id="SSF55186">
    <property type="entry name" value="ThrRS/AlaRS common domain"/>
    <property type="match status" value="1"/>
</dbReference>
<dbReference type="PRINTS" id="PR01047">
    <property type="entry name" value="TRNASYNTHTHR"/>
</dbReference>
<dbReference type="EMBL" id="PEVJ01000053">
    <property type="protein sequence ID" value="PIU98296.1"/>
    <property type="molecule type" value="Genomic_DNA"/>
</dbReference>
<dbReference type="InterPro" id="IPR045864">
    <property type="entry name" value="aa-tRNA-synth_II/BPL/LPL"/>
</dbReference>
<dbReference type="InterPro" id="IPR002320">
    <property type="entry name" value="Thr-tRNA-ligase_IIa"/>
</dbReference>
<dbReference type="GO" id="GO:0005524">
    <property type="term" value="F:ATP binding"/>
    <property type="evidence" value="ECO:0007669"/>
    <property type="project" value="UniProtKB-KW"/>
</dbReference>
<evidence type="ECO:0000256" key="7">
    <source>
        <dbReference type="ARBA" id="ARBA00022833"/>
    </source>
</evidence>
<dbReference type="InterPro" id="IPR006195">
    <property type="entry name" value="aa-tRNA-synth_II"/>
</dbReference>
<dbReference type="InterPro" id="IPR002314">
    <property type="entry name" value="aa-tRNA-synt_IIb"/>
</dbReference>
<keyword evidence="5" id="KW-0479">Metal-binding</keyword>
<feature type="domain" description="Aminoacyl-transfer RNA synthetases class-II family profile" evidence="14">
    <location>
        <begin position="230"/>
        <end position="523"/>
    </location>
</feature>
<keyword evidence="9" id="KW-0694">RNA-binding</keyword>
<dbReference type="Gene3D" id="3.30.930.10">
    <property type="entry name" value="Bira Bifunctional Protein, Domain 2"/>
    <property type="match status" value="1"/>
</dbReference>
<dbReference type="NCBIfam" id="TIGR00418">
    <property type="entry name" value="thrS"/>
    <property type="match status" value="1"/>
</dbReference>
<accession>A0A2M7B5A1</accession>
<evidence type="ECO:0000256" key="9">
    <source>
        <dbReference type="ARBA" id="ARBA00022884"/>
    </source>
</evidence>
<evidence type="ECO:0000256" key="10">
    <source>
        <dbReference type="ARBA" id="ARBA00022917"/>
    </source>
</evidence>
<dbReference type="SMART" id="SM00863">
    <property type="entry name" value="tRNA_SAD"/>
    <property type="match status" value="1"/>
</dbReference>
<dbReference type="PANTHER" id="PTHR11451">
    <property type="entry name" value="THREONINE-TRNA LIGASE"/>
    <property type="match status" value="1"/>
</dbReference>
<dbReference type="Pfam" id="PF00587">
    <property type="entry name" value="tRNA-synt_2b"/>
    <property type="match status" value="1"/>
</dbReference>
<dbReference type="Pfam" id="PF03129">
    <property type="entry name" value="HGTP_anticodon"/>
    <property type="match status" value="1"/>
</dbReference>
<dbReference type="PANTHER" id="PTHR11451:SF44">
    <property type="entry name" value="THREONINE--TRNA LIGASE, CHLOROPLASTIC_MITOCHONDRIAL 2"/>
    <property type="match status" value="1"/>
</dbReference>
<evidence type="ECO:0000256" key="2">
    <source>
        <dbReference type="ARBA" id="ARBA00013163"/>
    </source>
</evidence>
<evidence type="ECO:0000313" key="15">
    <source>
        <dbReference type="EMBL" id="PIU98296.1"/>
    </source>
</evidence>
<keyword evidence="10" id="KW-0648">Protein biosynthesis</keyword>
<evidence type="ECO:0000313" key="16">
    <source>
        <dbReference type="Proteomes" id="UP000228949"/>
    </source>
</evidence>